<evidence type="ECO:0000256" key="1">
    <source>
        <dbReference type="ARBA" id="ARBA00022690"/>
    </source>
</evidence>
<dbReference type="SUPFAM" id="SSF57567">
    <property type="entry name" value="Serine protease inhibitors"/>
    <property type="match status" value="6"/>
</dbReference>
<feature type="domain" description="Follistatin-like" evidence="5">
    <location>
        <begin position="233"/>
        <end position="255"/>
    </location>
</feature>
<dbReference type="Gene3D" id="2.10.25.10">
    <property type="entry name" value="Laminin"/>
    <property type="match status" value="6"/>
</dbReference>
<dbReference type="SMART" id="SM00274">
    <property type="entry name" value="FOLN"/>
    <property type="match status" value="8"/>
</dbReference>
<keyword evidence="3" id="KW-1015">Disulfide bond</keyword>
<proteinExistence type="predicted"/>
<feature type="domain" description="Follistatin-like" evidence="5">
    <location>
        <begin position="317"/>
        <end position="338"/>
    </location>
</feature>
<feature type="region of interest" description="Disordered" evidence="4">
    <location>
        <begin position="775"/>
        <end position="943"/>
    </location>
</feature>
<dbReference type="InterPro" id="IPR002919">
    <property type="entry name" value="TIL_dom"/>
</dbReference>
<gene>
    <name evidence="6" type="ORF">NBR_LOCUS11460</name>
</gene>
<accession>A0A158R0A7</accession>
<evidence type="ECO:0000313" key="8">
    <source>
        <dbReference type="WBParaSite" id="NBR_0001145901-mRNA-1"/>
    </source>
</evidence>
<feature type="domain" description="Follistatin-like" evidence="5">
    <location>
        <begin position="449"/>
        <end position="471"/>
    </location>
</feature>
<dbReference type="PANTHER" id="PTHR23259">
    <property type="entry name" value="RIDDLE"/>
    <property type="match status" value="1"/>
</dbReference>
<feature type="domain" description="Follistatin-like" evidence="5">
    <location>
        <begin position="259"/>
        <end position="283"/>
    </location>
</feature>
<dbReference type="GO" id="GO:0004867">
    <property type="term" value="F:serine-type endopeptidase inhibitor activity"/>
    <property type="evidence" value="ECO:0007669"/>
    <property type="project" value="UniProtKB-KW"/>
</dbReference>
<feature type="domain" description="Follistatin-like" evidence="5">
    <location>
        <begin position="1087"/>
        <end position="1109"/>
    </location>
</feature>
<dbReference type="OMA" id="ICIPPES"/>
<protein>
    <submittedName>
        <fullName evidence="8">Tenascin-X</fullName>
    </submittedName>
</protein>
<evidence type="ECO:0000313" key="6">
    <source>
        <dbReference type="EMBL" id="VDL75049.1"/>
    </source>
</evidence>
<dbReference type="STRING" id="27835.A0A158R0A7"/>
<evidence type="ECO:0000313" key="7">
    <source>
        <dbReference type="Proteomes" id="UP000271162"/>
    </source>
</evidence>
<name>A0A158R0A7_NIPBR</name>
<reference evidence="8" key="1">
    <citation type="submission" date="2016-04" db="UniProtKB">
        <authorList>
            <consortium name="WormBaseParasite"/>
        </authorList>
    </citation>
    <scope>IDENTIFICATION</scope>
</reference>
<dbReference type="AlphaFoldDB" id="A0A158R0A7"/>
<feature type="domain" description="Follistatin-like" evidence="5">
    <location>
        <begin position="402"/>
        <end position="426"/>
    </location>
</feature>
<evidence type="ECO:0000256" key="4">
    <source>
        <dbReference type="SAM" id="MobiDB-lite"/>
    </source>
</evidence>
<dbReference type="CDD" id="cd19941">
    <property type="entry name" value="TIL"/>
    <property type="match status" value="6"/>
</dbReference>
<feature type="domain" description="Follistatin-like" evidence="5">
    <location>
        <begin position="45"/>
        <end position="67"/>
    </location>
</feature>
<dbReference type="Pfam" id="PF01826">
    <property type="entry name" value="TIL"/>
    <property type="match status" value="6"/>
</dbReference>
<dbReference type="InterPro" id="IPR036084">
    <property type="entry name" value="Ser_inhib-like_sf"/>
</dbReference>
<dbReference type="InterPro" id="IPR051368">
    <property type="entry name" value="SerProtInhib-TIL_Domain"/>
</dbReference>
<reference evidence="6 7" key="2">
    <citation type="submission" date="2018-11" db="EMBL/GenBank/DDBJ databases">
        <authorList>
            <consortium name="Pathogen Informatics"/>
        </authorList>
    </citation>
    <scope>NUCLEOTIDE SEQUENCE [LARGE SCALE GENOMIC DNA]</scope>
</reference>
<dbReference type="EMBL" id="UYSL01020530">
    <property type="protein sequence ID" value="VDL75049.1"/>
    <property type="molecule type" value="Genomic_DNA"/>
</dbReference>
<keyword evidence="2" id="KW-0722">Serine protease inhibitor</keyword>
<sequence length="1212" mass="130034">MPCPYGETCRVEQVFCKKAPCPPVERCVPVKPSNDAQVYPSKGCTLTCPFGQRCVSQQVQCIRAPCPAQQRCVPMVMADGYYNKLTAVPTPTLSCANVLCAPDNPRCVESPTGPRCVPVKSCTQTVCPDGQHCEQPVPTQTLAKAAHQHRALLIRSALYKWERCGPETKCYPGDSSTDAQCVPYSTCDTLLCDSNSRCISGNGVADAQCVPIATCANTCIGGTICRKGRCVTSCKQFQCGLSQKCVQADTGATCRSVSTCSQLTCFVGFKCQAGTGNLDARCIPDLAGFVGRNAASAGTLDSSYRNEREYAPRKVRTCNFSCAQGTTCKVTSSGASCVAVKTCDQMTCMKNTKCVQKDPSQASHPDALCLPVARCEVLKCQSGYRCVAGDQDADDQCIPFDTCETTLCPPNTKCVDGNGLANAQCVTDPGCEQTCVGGTRCVGGTCVPTCQVLRCVSGQRCRETDTGAVCSQTKNCADLHCYVGNACIEATDTADAYCAPVARYRSNDANYHGGRPIPSTFNPSNLCFSPSMINRYFSAPPPRYRGQNNGAVQSDATYPTRSTRCRSDEMLNQCGNLCEPKCTDLTDGPRACPAICGQPACVCKTGLYRSNGKCLTKAQCTGGNRNSMNSYGDEPVIPLMVCGANEDVNNCGALCEGKCSQLGKVLSCPEICLPPACACRENFYRNDQGDCVPAKQCNPNQGGSYIDEPILHCRDGLNEQLDSCGNRCEPTCENAFGMLKVCLLICDPPACVCKSNYYRKDGRCIPQNECPPPTNQKSYVDEPVTPHQTMTPKPNSYVDEPITPPPPKMSSKQGNYIDEPITPPPTKATSKQNYVDEPVTPPPTKRTSKQNNYVDEPITPPPAKETGKGKSYVDEPITPPPVKVTTKGNYVDEPITPRPAPETSKQNNYVDEPITPLPDTNGKKSYVDEPITPTTKSYVDEPGTKCSDTETLDNCGNLCEAKCENIGKGPIPCPLICGPPACACKPGFFRDARGICVTAANCPSKCGRNEQINPCGSRCEPTCENAFGKPKACVKICDPPACVCKPDYYRKDGQCVPQMGCGIPSKPDKTMTSYGDEPETGGTEPNPCFGFKCPKGEKCSLAGGLPQCVPEQPHQCAKNEHGSPCGDLCELSCDEELNKEKELPCIEVCAPPACVCDDGYLRLKKGGPCVPEDSCPKLRQQLVQTKDAIPSLMFLLTCFNEALKAAVGYTII</sequence>
<dbReference type="Proteomes" id="UP000271162">
    <property type="component" value="Unassembled WGS sequence"/>
</dbReference>
<keyword evidence="1" id="KW-0646">Protease inhibitor</keyword>
<evidence type="ECO:0000256" key="3">
    <source>
        <dbReference type="ARBA" id="ARBA00023157"/>
    </source>
</evidence>
<evidence type="ECO:0000256" key="2">
    <source>
        <dbReference type="ARBA" id="ARBA00022900"/>
    </source>
</evidence>
<keyword evidence="7" id="KW-1185">Reference proteome</keyword>
<dbReference type="PANTHER" id="PTHR23259:SF70">
    <property type="entry name" value="ACCESSORY GLAND PROTEIN ACP62F-RELATED"/>
    <property type="match status" value="1"/>
</dbReference>
<evidence type="ECO:0000259" key="5">
    <source>
        <dbReference type="SMART" id="SM00274"/>
    </source>
</evidence>
<organism evidence="8">
    <name type="scientific">Nippostrongylus brasiliensis</name>
    <name type="common">Rat hookworm</name>
    <dbReference type="NCBI Taxonomy" id="27835"/>
    <lineage>
        <taxon>Eukaryota</taxon>
        <taxon>Metazoa</taxon>
        <taxon>Ecdysozoa</taxon>
        <taxon>Nematoda</taxon>
        <taxon>Chromadorea</taxon>
        <taxon>Rhabditida</taxon>
        <taxon>Rhabditina</taxon>
        <taxon>Rhabditomorpha</taxon>
        <taxon>Strongyloidea</taxon>
        <taxon>Heligmosomidae</taxon>
        <taxon>Nippostrongylus</taxon>
    </lineage>
</organism>
<feature type="domain" description="Follistatin-like" evidence="5">
    <location>
        <begin position="94"/>
        <end position="117"/>
    </location>
</feature>
<dbReference type="InterPro" id="IPR003645">
    <property type="entry name" value="Fol_N"/>
</dbReference>
<dbReference type="WBParaSite" id="NBR_0001145901-mRNA-1">
    <property type="protein sequence ID" value="NBR_0001145901-mRNA-1"/>
    <property type="gene ID" value="NBR_0001145901"/>
</dbReference>